<dbReference type="RefSeq" id="WP_131905697.1">
    <property type="nucleotide sequence ID" value="NZ_BAAAFU010000004.1"/>
</dbReference>
<accession>A0A4R1F9G8</accession>
<dbReference type="PANTHER" id="PTHR33375:SF1">
    <property type="entry name" value="CHROMOSOME-PARTITIONING PROTEIN PARB-RELATED"/>
    <property type="match status" value="1"/>
</dbReference>
<reference evidence="2 3" key="1">
    <citation type="submission" date="2019-03" db="EMBL/GenBank/DDBJ databases">
        <title>Genomic Encyclopedia of Type Strains, Phase IV (KMG-IV): sequencing the most valuable type-strain genomes for metagenomic binning, comparative biology and taxonomic classification.</title>
        <authorList>
            <person name="Goeker M."/>
        </authorList>
    </citation>
    <scope>NUCLEOTIDE SEQUENCE [LARGE SCALE GENOMIC DNA]</scope>
    <source>
        <strain evidence="2 3">DSM 24830</strain>
    </source>
</reference>
<dbReference type="InterPro" id="IPR050336">
    <property type="entry name" value="Chromosome_partition/occlusion"/>
</dbReference>
<organism evidence="2 3">
    <name type="scientific">Cocleimonas flava</name>
    <dbReference type="NCBI Taxonomy" id="634765"/>
    <lineage>
        <taxon>Bacteria</taxon>
        <taxon>Pseudomonadati</taxon>
        <taxon>Pseudomonadota</taxon>
        <taxon>Gammaproteobacteria</taxon>
        <taxon>Thiotrichales</taxon>
        <taxon>Thiotrichaceae</taxon>
        <taxon>Cocleimonas</taxon>
    </lineage>
</organism>
<dbReference type="EMBL" id="SMFQ01000003">
    <property type="protein sequence ID" value="TCJ87421.1"/>
    <property type="molecule type" value="Genomic_DNA"/>
</dbReference>
<protein>
    <submittedName>
        <fullName evidence="2">ParB family chromosome partitioning protein</fullName>
    </submittedName>
</protein>
<dbReference type="SMART" id="SM00470">
    <property type="entry name" value="ParB"/>
    <property type="match status" value="1"/>
</dbReference>
<dbReference type="InterPro" id="IPR003115">
    <property type="entry name" value="ParB_N"/>
</dbReference>
<dbReference type="GO" id="GO:0005694">
    <property type="term" value="C:chromosome"/>
    <property type="evidence" value="ECO:0007669"/>
    <property type="project" value="TreeGrafter"/>
</dbReference>
<dbReference type="GO" id="GO:0007059">
    <property type="term" value="P:chromosome segregation"/>
    <property type="evidence" value="ECO:0007669"/>
    <property type="project" value="TreeGrafter"/>
</dbReference>
<dbReference type="PANTHER" id="PTHR33375">
    <property type="entry name" value="CHROMOSOME-PARTITIONING PROTEIN PARB-RELATED"/>
    <property type="match status" value="1"/>
</dbReference>
<dbReference type="OrthoDB" id="9800801at2"/>
<dbReference type="InterPro" id="IPR036086">
    <property type="entry name" value="ParB/Sulfiredoxin_sf"/>
</dbReference>
<keyword evidence="3" id="KW-1185">Reference proteome</keyword>
<dbReference type="Gene3D" id="3.90.1530.10">
    <property type="entry name" value="Conserved hypothetical protein from pyrococcus furiosus pfu- 392566-001, ParB domain"/>
    <property type="match status" value="1"/>
</dbReference>
<dbReference type="Proteomes" id="UP000294887">
    <property type="component" value="Unassembled WGS sequence"/>
</dbReference>
<dbReference type="Pfam" id="PF02195">
    <property type="entry name" value="ParB_N"/>
    <property type="match status" value="1"/>
</dbReference>
<sequence length="295" mass="33658">MELATRQLSDIKRNSEYLRHGTDVDTLKKSIESIGLINPLTINKDNELLAGSRRFQAVTELGWKEVDVHVVDRDLLQQELISIDENLVREPLNRLELEKCLNRGREIYEQLNPNAIKIDVSNESLNPENKLKEKEQEKVDNDSFAAITSEKTGLSKSVIKSAIKRDELAADSVKQARSQGELNASQTNEIIQLNKELQEKVLPLIADKTVKEAKKIIKAVKQGGIEAAIQENENFVPLPKEYTLLKSPIKRVNKNLSRILIEGLKYDGPEKDQINKEMFELKENLVNYFKMLEED</sequence>
<evidence type="ECO:0000259" key="1">
    <source>
        <dbReference type="SMART" id="SM00470"/>
    </source>
</evidence>
<dbReference type="SUPFAM" id="SSF110849">
    <property type="entry name" value="ParB/Sulfiredoxin"/>
    <property type="match status" value="1"/>
</dbReference>
<evidence type="ECO:0000313" key="3">
    <source>
        <dbReference type="Proteomes" id="UP000294887"/>
    </source>
</evidence>
<comment type="caution">
    <text evidence="2">The sequence shown here is derived from an EMBL/GenBank/DDBJ whole genome shotgun (WGS) entry which is preliminary data.</text>
</comment>
<evidence type="ECO:0000313" key="2">
    <source>
        <dbReference type="EMBL" id="TCJ87421.1"/>
    </source>
</evidence>
<dbReference type="AlphaFoldDB" id="A0A4R1F9G8"/>
<name>A0A4R1F9G8_9GAMM</name>
<dbReference type="GO" id="GO:0045881">
    <property type="term" value="P:positive regulation of sporulation resulting in formation of a cellular spore"/>
    <property type="evidence" value="ECO:0007669"/>
    <property type="project" value="TreeGrafter"/>
</dbReference>
<proteinExistence type="predicted"/>
<feature type="domain" description="ParB-like N-terminal" evidence="1">
    <location>
        <begin position="4"/>
        <end position="87"/>
    </location>
</feature>
<gene>
    <name evidence="2" type="ORF">EV695_1931</name>
</gene>